<accession>A0A5C6DUD8</accession>
<reference evidence="3 4" key="1">
    <citation type="submission" date="2019-02" db="EMBL/GenBank/DDBJ databases">
        <title>Deep-cultivation of Planctomycetes and their phenomic and genomic characterization uncovers novel biology.</title>
        <authorList>
            <person name="Wiegand S."/>
            <person name="Jogler M."/>
            <person name="Boedeker C."/>
            <person name="Pinto D."/>
            <person name="Vollmers J."/>
            <person name="Rivas-Marin E."/>
            <person name="Kohn T."/>
            <person name="Peeters S.H."/>
            <person name="Heuer A."/>
            <person name="Rast P."/>
            <person name="Oberbeckmann S."/>
            <person name="Bunk B."/>
            <person name="Jeske O."/>
            <person name="Meyerdierks A."/>
            <person name="Storesund J.E."/>
            <person name="Kallscheuer N."/>
            <person name="Luecker S."/>
            <person name="Lage O.M."/>
            <person name="Pohl T."/>
            <person name="Merkel B.J."/>
            <person name="Hornburger P."/>
            <person name="Mueller R.-W."/>
            <person name="Bruemmer F."/>
            <person name="Labrenz M."/>
            <person name="Spormann A.M."/>
            <person name="Op Den Camp H."/>
            <person name="Overmann J."/>
            <person name="Amann R."/>
            <person name="Jetten M.S.M."/>
            <person name="Mascher T."/>
            <person name="Medema M.H."/>
            <person name="Devos D.P."/>
            <person name="Kaster A.-K."/>
            <person name="Ovreas L."/>
            <person name="Rohde M."/>
            <person name="Galperin M.Y."/>
            <person name="Jogler C."/>
        </authorList>
    </citation>
    <scope>NUCLEOTIDE SEQUENCE [LARGE SCALE GENOMIC DNA]</scope>
    <source>
        <strain evidence="3 4">Q31b</strain>
    </source>
</reference>
<dbReference type="PANTHER" id="PTHR31793:SF37">
    <property type="entry name" value="ACYL-COA THIOESTER HYDROLASE YBGC"/>
    <property type="match status" value="1"/>
</dbReference>
<comment type="similarity">
    <text evidence="1">Belongs to the 4-hydroxybenzoyl-CoA thioesterase family.</text>
</comment>
<dbReference type="PANTHER" id="PTHR31793">
    <property type="entry name" value="4-HYDROXYBENZOYL-COA THIOESTERASE FAMILY MEMBER"/>
    <property type="match status" value="1"/>
</dbReference>
<sequence>MQNPLFQIGATHQIDFRVEYHETDGQGHVHHSNYASYFERGRVEMLRAAGMSYKRLEEAGFMLVVTEINVKYYAPANFDDRLTQTTELTGFRKVRLYHHYKIVREGKLLAEGSTTIACVDREGQPKRMPVNW</sequence>
<dbReference type="Proteomes" id="UP000315471">
    <property type="component" value="Unassembled WGS sequence"/>
</dbReference>
<evidence type="ECO:0000256" key="1">
    <source>
        <dbReference type="ARBA" id="ARBA00005953"/>
    </source>
</evidence>
<dbReference type="EMBL" id="SJPY01000005">
    <property type="protein sequence ID" value="TWU40338.1"/>
    <property type="molecule type" value="Genomic_DNA"/>
</dbReference>
<dbReference type="NCBIfam" id="TIGR00051">
    <property type="entry name" value="YbgC/FadM family acyl-CoA thioesterase"/>
    <property type="match status" value="1"/>
</dbReference>
<dbReference type="GO" id="GO:0047617">
    <property type="term" value="F:fatty acyl-CoA hydrolase activity"/>
    <property type="evidence" value="ECO:0007669"/>
    <property type="project" value="TreeGrafter"/>
</dbReference>
<dbReference type="InterPro" id="IPR029069">
    <property type="entry name" value="HotDog_dom_sf"/>
</dbReference>
<dbReference type="InterPro" id="IPR050563">
    <property type="entry name" value="4-hydroxybenzoyl-CoA_TE"/>
</dbReference>
<keyword evidence="2 3" id="KW-0378">Hydrolase</keyword>
<dbReference type="InterPro" id="IPR006684">
    <property type="entry name" value="YbgC/YbaW"/>
</dbReference>
<dbReference type="RefSeq" id="WP_231617648.1">
    <property type="nucleotide sequence ID" value="NZ_SJPY01000005.1"/>
</dbReference>
<dbReference type="SUPFAM" id="SSF54637">
    <property type="entry name" value="Thioesterase/thiol ester dehydrase-isomerase"/>
    <property type="match status" value="1"/>
</dbReference>
<evidence type="ECO:0000313" key="3">
    <source>
        <dbReference type="EMBL" id="TWU40338.1"/>
    </source>
</evidence>
<dbReference type="CDD" id="cd00586">
    <property type="entry name" value="4HBT"/>
    <property type="match status" value="1"/>
</dbReference>
<evidence type="ECO:0000256" key="2">
    <source>
        <dbReference type="ARBA" id="ARBA00022801"/>
    </source>
</evidence>
<protein>
    <submittedName>
        <fullName evidence="3">Acyl-CoA thioester hydrolase YbgC</fullName>
        <ecNumber evidence="3">3.1.2.-</ecNumber>
    </submittedName>
</protein>
<dbReference type="EC" id="3.1.2.-" evidence="3"/>
<gene>
    <name evidence="3" type="primary">ybgC_1</name>
    <name evidence="3" type="ORF">Q31b_36870</name>
</gene>
<organism evidence="3 4">
    <name type="scientific">Novipirellula aureliae</name>
    <dbReference type="NCBI Taxonomy" id="2527966"/>
    <lineage>
        <taxon>Bacteria</taxon>
        <taxon>Pseudomonadati</taxon>
        <taxon>Planctomycetota</taxon>
        <taxon>Planctomycetia</taxon>
        <taxon>Pirellulales</taxon>
        <taxon>Pirellulaceae</taxon>
        <taxon>Novipirellula</taxon>
    </lineage>
</organism>
<dbReference type="AlphaFoldDB" id="A0A5C6DUD8"/>
<comment type="caution">
    <text evidence="3">The sequence shown here is derived from an EMBL/GenBank/DDBJ whole genome shotgun (WGS) entry which is preliminary data.</text>
</comment>
<evidence type="ECO:0000313" key="4">
    <source>
        <dbReference type="Proteomes" id="UP000315471"/>
    </source>
</evidence>
<proteinExistence type="inferred from homology"/>
<keyword evidence="4" id="KW-1185">Reference proteome</keyword>
<name>A0A5C6DUD8_9BACT</name>
<dbReference type="Gene3D" id="3.10.129.10">
    <property type="entry name" value="Hotdog Thioesterase"/>
    <property type="match status" value="1"/>
</dbReference>
<dbReference type="Pfam" id="PF13279">
    <property type="entry name" value="4HBT_2"/>
    <property type="match status" value="1"/>
</dbReference>
<dbReference type="PIRSF" id="PIRSF003230">
    <property type="entry name" value="YbgC"/>
    <property type="match status" value="1"/>
</dbReference>